<keyword evidence="3" id="KW-0805">Transcription regulation</keyword>
<keyword evidence="5" id="KW-0804">Transcription</keyword>
<dbReference type="AlphaFoldDB" id="A0A5Q2V7A2"/>
<accession>A0A5Q2V7A2</accession>
<evidence type="ECO:0000313" key="7">
    <source>
        <dbReference type="EMBL" id="QGH60258.1"/>
    </source>
</evidence>
<dbReference type="Pfam" id="PF00126">
    <property type="entry name" value="HTH_1"/>
    <property type="match status" value="1"/>
</dbReference>
<dbReference type="PROSITE" id="PS50931">
    <property type="entry name" value="HTH_LYSR"/>
    <property type="match status" value="1"/>
</dbReference>
<organism evidence="7 8">
    <name type="scientific">Serratia proteamaculans</name>
    <dbReference type="NCBI Taxonomy" id="28151"/>
    <lineage>
        <taxon>Bacteria</taxon>
        <taxon>Pseudomonadati</taxon>
        <taxon>Pseudomonadota</taxon>
        <taxon>Gammaproteobacteria</taxon>
        <taxon>Enterobacterales</taxon>
        <taxon>Yersiniaceae</taxon>
        <taxon>Serratia</taxon>
    </lineage>
</organism>
<dbReference type="CDD" id="cd05466">
    <property type="entry name" value="PBP2_LTTR_substrate"/>
    <property type="match status" value="1"/>
</dbReference>
<name>A0A5Q2V7A2_SERPR</name>
<evidence type="ECO:0000256" key="2">
    <source>
        <dbReference type="ARBA" id="ARBA00022491"/>
    </source>
</evidence>
<keyword evidence="2" id="KW-0678">Repressor</keyword>
<dbReference type="Gene3D" id="3.40.190.10">
    <property type="entry name" value="Periplasmic binding protein-like II"/>
    <property type="match status" value="2"/>
</dbReference>
<dbReference type="InterPro" id="IPR005119">
    <property type="entry name" value="LysR_subst-bd"/>
</dbReference>
<protein>
    <submittedName>
        <fullName evidence="7">LysR family transcriptional regulator</fullName>
    </submittedName>
</protein>
<gene>
    <name evidence="7" type="ORF">GHV41_05115</name>
</gene>
<dbReference type="GO" id="GO:0005829">
    <property type="term" value="C:cytosol"/>
    <property type="evidence" value="ECO:0007669"/>
    <property type="project" value="TreeGrafter"/>
</dbReference>
<comment type="similarity">
    <text evidence="1">Belongs to the LysR transcriptional regulatory family.</text>
</comment>
<dbReference type="InterPro" id="IPR050950">
    <property type="entry name" value="HTH-type_LysR_regulators"/>
</dbReference>
<feature type="domain" description="HTH lysR-type" evidence="6">
    <location>
        <begin position="11"/>
        <end position="68"/>
    </location>
</feature>
<dbReference type="InterPro" id="IPR036390">
    <property type="entry name" value="WH_DNA-bd_sf"/>
</dbReference>
<dbReference type="InterPro" id="IPR000847">
    <property type="entry name" value="LysR_HTH_N"/>
</dbReference>
<dbReference type="GO" id="GO:0003677">
    <property type="term" value="F:DNA binding"/>
    <property type="evidence" value="ECO:0007669"/>
    <property type="project" value="UniProtKB-KW"/>
</dbReference>
<dbReference type="Pfam" id="PF03466">
    <property type="entry name" value="LysR_substrate"/>
    <property type="match status" value="1"/>
</dbReference>
<sequence>MSEPWRRLPALSLKQIQYFVTLAQLRHFTDTANRLAISQPALSSALRQIETVLGGKLVNRTASAVTLTEQGAAILPHAERLLNVAQAAFDDMQRIMLAGGDGTVRIGLVPSVSGLLFPAVPQLLAANFPRLRIEFHDQTNDSLLSQLENGLIDFGIGALDSSVPDSLEIYPLQEDPFVVVMRRDDPLAESHHLPWRQLTRRDIAVFSKGNISRLVLALAESHRLNLTARFQVDFLETLYGLVRSKLAVAILPQLYTTHLNDDELTVVQLQQPMLSRTVALMRSAHRNHPPLIEDCFQLLLQDFQQRMKEQ</sequence>
<dbReference type="SUPFAM" id="SSF46785">
    <property type="entry name" value="Winged helix' DNA-binding domain"/>
    <property type="match status" value="1"/>
</dbReference>
<dbReference type="Proteomes" id="UP000381260">
    <property type="component" value="Chromosome"/>
</dbReference>
<dbReference type="PRINTS" id="PR00039">
    <property type="entry name" value="HTHLYSR"/>
</dbReference>
<dbReference type="FunFam" id="1.10.10.10:FF:000001">
    <property type="entry name" value="LysR family transcriptional regulator"/>
    <property type="match status" value="1"/>
</dbReference>
<dbReference type="SUPFAM" id="SSF53850">
    <property type="entry name" value="Periplasmic binding protein-like II"/>
    <property type="match status" value="1"/>
</dbReference>
<evidence type="ECO:0000256" key="5">
    <source>
        <dbReference type="ARBA" id="ARBA00023163"/>
    </source>
</evidence>
<dbReference type="EMBL" id="CP045913">
    <property type="protein sequence ID" value="QGH60258.1"/>
    <property type="molecule type" value="Genomic_DNA"/>
</dbReference>
<proteinExistence type="inferred from homology"/>
<dbReference type="PANTHER" id="PTHR30419">
    <property type="entry name" value="HTH-TYPE TRANSCRIPTIONAL REGULATOR YBHD"/>
    <property type="match status" value="1"/>
</dbReference>
<dbReference type="Gene3D" id="1.10.10.10">
    <property type="entry name" value="Winged helix-like DNA-binding domain superfamily/Winged helix DNA-binding domain"/>
    <property type="match status" value="1"/>
</dbReference>
<dbReference type="PANTHER" id="PTHR30419:SF8">
    <property type="entry name" value="NITROGEN ASSIMILATION TRANSCRIPTIONAL ACTIVATOR-RELATED"/>
    <property type="match status" value="1"/>
</dbReference>
<evidence type="ECO:0000256" key="1">
    <source>
        <dbReference type="ARBA" id="ARBA00009437"/>
    </source>
</evidence>
<evidence type="ECO:0000256" key="3">
    <source>
        <dbReference type="ARBA" id="ARBA00023015"/>
    </source>
</evidence>
<evidence type="ECO:0000256" key="4">
    <source>
        <dbReference type="ARBA" id="ARBA00023125"/>
    </source>
</evidence>
<evidence type="ECO:0000313" key="8">
    <source>
        <dbReference type="Proteomes" id="UP000381260"/>
    </source>
</evidence>
<dbReference type="InterPro" id="IPR036388">
    <property type="entry name" value="WH-like_DNA-bd_sf"/>
</dbReference>
<evidence type="ECO:0000259" key="6">
    <source>
        <dbReference type="PROSITE" id="PS50931"/>
    </source>
</evidence>
<dbReference type="GO" id="GO:0003700">
    <property type="term" value="F:DNA-binding transcription factor activity"/>
    <property type="evidence" value="ECO:0007669"/>
    <property type="project" value="InterPro"/>
</dbReference>
<keyword evidence="4" id="KW-0238">DNA-binding</keyword>
<dbReference type="RefSeq" id="WP_153857809.1">
    <property type="nucleotide sequence ID" value="NZ_CP045913.1"/>
</dbReference>
<reference evidence="7 8" key="1">
    <citation type="submission" date="2019-11" db="EMBL/GenBank/DDBJ databases">
        <title>The Phosphoenolpyruvate Phosphotransferase System Regulates Serratia proteamaculans 336X Biofilm Formation and Wheat Roots colonization.</title>
        <authorList>
            <person name="Liu F."/>
        </authorList>
    </citation>
    <scope>NUCLEOTIDE SEQUENCE [LARGE SCALE GENOMIC DNA]</scope>
    <source>
        <strain evidence="7 8">336X</strain>
    </source>
</reference>